<dbReference type="EMBL" id="CP117167">
    <property type="protein sequence ID" value="WCT14991.1"/>
    <property type="molecule type" value="Genomic_DNA"/>
</dbReference>
<organism evidence="1 2">
    <name type="scientific">Mucilaginibacter jinjuensis</name>
    <dbReference type="NCBI Taxonomy" id="1176721"/>
    <lineage>
        <taxon>Bacteria</taxon>
        <taxon>Pseudomonadati</taxon>
        <taxon>Bacteroidota</taxon>
        <taxon>Sphingobacteriia</taxon>
        <taxon>Sphingobacteriales</taxon>
        <taxon>Sphingobacteriaceae</taxon>
        <taxon>Mucilaginibacter</taxon>
    </lineage>
</organism>
<sequence>MRSLLMTEAYNHAEELRTSLETDLEIMESFEKLMQLEEQIDEKVEKKKKGVVKHLHYRRTA</sequence>
<evidence type="ECO:0000313" key="2">
    <source>
        <dbReference type="Proteomes" id="UP001216139"/>
    </source>
</evidence>
<reference evidence="1 2" key="1">
    <citation type="submission" date="2023-02" db="EMBL/GenBank/DDBJ databases">
        <title>Genome sequence of Mucilaginibacter jinjuensis strain KACC 16571.</title>
        <authorList>
            <person name="Kim S."/>
            <person name="Heo J."/>
            <person name="Kwon S.-W."/>
        </authorList>
    </citation>
    <scope>NUCLEOTIDE SEQUENCE [LARGE SCALE GENOMIC DNA]</scope>
    <source>
        <strain evidence="1 2">KACC 16571</strain>
    </source>
</reference>
<evidence type="ECO:0000313" key="1">
    <source>
        <dbReference type="EMBL" id="WCT14991.1"/>
    </source>
</evidence>
<name>A0ABY7TFX3_9SPHI</name>
<dbReference type="RefSeq" id="WP_273633483.1">
    <property type="nucleotide sequence ID" value="NZ_CP117167.1"/>
</dbReference>
<keyword evidence="2" id="KW-1185">Reference proteome</keyword>
<proteinExistence type="predicted"/>
<accession>A0ABY7TFX3</accession>
<dbReference type="Proteomes" id="UP001216139">
    <property type="component" value="Chromosome"/>
</dbReference>
<gene>
    <name evidence="1" type="ORF">PQO05_13715</name>
</gene>
<protein>
    <submittedName>
        <fullName evidence="1">Uncharacterized protein</fullName>
    </submittedName>
</protein>